<evidence type="ECO:0000313" key="6">
    <source>
        <dbReference type="EMBL" id="MCK0197565.1"/>
    </source>
</evidence>
<dbReference type="PANTHER" id="PTHR30349">
    <property type="entry name" value="PHAGE INTEGRASE-RELATED"/>
    <property type="match status" value="1"/>
</dbReference>
<evidence type="ECO:0000259" key="5">
    <source>
        <dbReference type="PROSITE" id="PS51898"/>
    </source>
</evidence>
<gene>
    <name evidence="6" type="ORF">MWN34_11640</name>
</gene>
<keyword evidence="1" id="KW-0159">Chromosome partition</keyword>
<evidence type="ECO:0000313" key="7">
    <source>
        <dbReference type="Proteomes" id="UP001203284"/>
    </source>
</evidence>
<protein>
    <submittedName>
        <fullName evidence="6">Tyrosine-type recombinase/integrase</fullName>
    </submittedName>
</protein>
<evidence type="ECO:0000256" key="3">
    <source>
        <dbReference type="ARBA" id="ARBA00023125"/>
    </source>
</evidence>
<dbReference type="Gene3D" id="1.10.150.130">
    <property type="match status" value="1"/>
</dbReference>
<evidence type="ECO:0000256" key="1">
    <source>
        <dbReference type="ARBA" id="ARBA00022829"/>
    </source>
</evidence>
<dbReference type="Pfam" id="PF00589">
    <property type="entry name" value="Phage_integrase"/>
    <property type="match status" value="1"/>
</dbReference>
<keyword evidence="2" id="KW-0229">DNA integration</keyword>
<feature type="domain" description="Tyr recombinase" evidence="5">
    <location>
        <begin position="165"/>
        <end position="334"/>
    </location>
</feature>
<dbReference type="InterPro" id="IPR002104">
    <property type="entry name" value="Integrase_catalytic"/>
</dbReference>
<keyword evidence="3" id="KW-0238">DNA-binding</keyword>
<sequence>MPRPRPPHLHRETTRHGTTVWYVRKGQGPRIRIRAAFGTPEFEAEYQAALVGAPRQKRGEPEAGTLAWLLARYRETTDWSALSPATRRQRDNIFVHVLDKSGHHPASKVTTEHILNGKERRAATPAQARNFLDAMRGLFRWAKKARLVKVDPTAGVDNPPRKAGEGFVAWTEDDVAAFEAHWPIGTRQRVWLDVLLYSGLRRGDAVRLGRQHVREGVASLKTEKSGGTVEVMLPVLDVLQATLDAGPCGDLTFIVGANGRPLTKESFGNEFAAAARSAGIVKSAHGVRKIAATRAANAGATVAQLEAIFGWTGGTMASLYTRKADRKRLAKAAMHLLANDAGTSIPAPLHPVREKGEKG</sequence>
<comment type="caution">
    <text evidence="6">The sequence shown here is derived from an EMBL/GenBank/DDBJ whole genome shotgun (WGS) entry which is preliminary data.</text>
</comment>
<evidence type="ECO:0000256" key="4">
    <source>
        <dbReference type="ARBA" id="ARBA00023172"/>
    </source>
</evidence>
<dbReference type="InterPro" id="IPR010998">
    <property type="entry name" value="Integrase_recombinase_N"/>
</dbReference>
<organism evidence="6 7">
    <name type="scientific">Ancylobacter crimeensis</name>
    <dbReference type="NCBI Taxonomy" id="2579147"/>
    <lineage>
        <taxon>Bacteria</taxon>
        <taxon>Pseudomonadati</taxon>
        <taxon>Pseudomonadota</taxon>
        <taxon>Alphaproteobacteria</taxon>
        <taxon>Hyphomicrobiales</taxon>
        <taxon>Xanthobacteraceae</taxon>
        <taxon>Ancylobacter</taxon>
    </lineage>
</organism>
<dbReference type="Proteomes" id="UP001203284">
    <property type="component" value="Unassembled WGS sequence"/>
</dbReference>
<dbReference type="PANTHER" id="PTHR30349:SF81">
    <property type="entry name" value="TYROSINE RECOMBINASE XERC"/>
    <property type="match status" value="1"/>
</dbReference>
<name>A0ABT0DC77_9HYPH</name>
<dbReference type="Gene3D" id="1.10.443.10">
    <property type="entry name" value="Intergrase catalytic core"/>
    <property type="match status" value="1"/>
</dbReference>
<proteinExistence type="predicted"/>
<reference evidence="6 7" key="1">
    <citation type="submission" date="2022-04" db="EMBL/GenBank/DDBJ databases">
        <authorList>
            <person name="Grouzdev D.S."/>
            <person name="Pantiukh K.S."/>
            <person name="Krutkina M.S."/>
        </authorList>
    </citation>
    <scope>NUCLEOTIDE SEQUENCE [LARGE SCALE GENOMIC DNA]</scope>
    <source>
        <strain evidence="6 7">6x-1</strain>
    </source>
</reference>
<accession>A0ABT0DC77</accession>
<dbReference type="InterPro" id="IPR011010">
    <property type="entry name" value="DNA_brk_join_enz"/>
</dbReference>
<dbReference type="InterPro" id="IPR013762">
    <property type="entry name" value="Integrase-like_cat_sf"/>
</dbReference>
<dbReference type="SUPFAM" id="SSF56349">
    <property type="entry name" value="DNA breaking-rejoining enzymes"/>
    <property type="match status" value="1"/>
</dbReference>
<dbReference type="RefSeq" id="WP_247029401.1">
    <property type="nucleotide sequence ID" value="NZ_JALKCH010000007.1"/>
</dbReference>
<dbReference type="InterPro" id="IPR050090">
    <property type="entry name" value="Tyrosine_recombinase_XerCD"/>
</dbReference>
<keyword evidence="7" id="KW-1185">Reference proteome</keyword>
<dbReference type="EMBL" id="JALKCH010000007">
    <property type="protein sequence ID" value="MCK0197565.1"/>
    <property type="molecule type" value="Genomic_DNA"/>
</dbReference>
<dbReference type="PROSITE" id="PS51898">
    <property type="entry name" value="TYR_RECOMBINASE"/>
    <property type="match status" value="1"/>
</dbReference>
<keyword evidence="4" id="KW-0233">DNA recombination</keyword>
<evidence type="ECO:0000256" key="2">
    <source>
        <dbReference type="ARBA" id="ARBA00022908"/>
    </source>
</evidence>